<name>A0A7R9WR56_9STRA</name>
<dbReference type="EMBL" id="HBEF01007515">
    <property type="protein sequence ID" value="CAD8332585.1"/>
    <property type="molecule type" value="Transcribed_RNA"/>
</dbReference>
<accession>A0A7R9WR56</accession>
<feature type="transmembrane region" description="Helical" evidence="1">
    <location>
        <begin position="68"/>
        <end position="88"/>
    </location>
</feature>
<proteinExistence type="predicted"/>
<keyword evidence="1" id="KW-1133">Transmembrane helix</keyword>
<sequence>MSESTNPPSTKSKELKDIQEKMTAAAAMLQGVAKPVLDVITFLLPKIINYTMIAYVSFKKLPQNVMNFLIGFVFCFFGGLYPVLFAAVQAAEYGGRKTIMEAVSDLANEALTIIEESKKDDELDEDNDGKADTSQLSGQDYMKRKTLLVIRKMNPEKIDKAMTNIYRVWLAVAAVLTIEFARAISMALAISDFLKKPIDRFVAPTIQKAVPDDYDKWVPVICGWVTKSIGMSIAWYIQTVRSAFASALVGGLMMARATYLALQHRDIKLGGLIKDNHEDSALDEGLSYVFAALGFFFQFKIGFRMPAPFNILLFPFQFLETYMRWTITKASGQ</sequence>
<keyword evidence="1" id="KW-0812">Transmembrane</keyword>
<protein>
    <submittedName>
        <fullName evidence="2">Uncharacterized protein</fullName>
    </submittedName>
</protein>
<keyword evidence="1" id="KW-0472">Membrane</keyword>
<evidence type="ECO:0000256" key="1">
    <source>
        <dbReference type="SAM" id="Phobius"/>
    </source>
</evidence>
<gene>
    <name evidence="2" type="ORF">CAUS1442_LOCUS4686</name>
</gene>
<organism evidence="2">
    <name type="scientific">Craspedostauros australis</name>
    <dbReference type="NCBI Taxonomy" id="1486917"/>
    <lineage>
        <taxon>Eukaryota</taxon>
        <taxon>Sar</taxon>
        <taxon>Stramenopiles</taxon>
        <taxon>Ochrophyta</taxon>
        <taxon>Bacillariophyta</taxon>
        <taxon>Bacillariophyceae</taxon>
        <taxon>Bacillariophycidae</taxon>
        <taxon>Naviculales</taxon>
        <taxon>Naviculaceae</taxon>
        <taxon>Craspedostauros</taxon>
    </lineage>
</organism>
<feature type="transmembrane region" description="Helical" evidence="1">
    <location>
        <begin position="36"/>
        <end position="56"/>
    </location>
</feature>
<evidence type="ECO:0000313" key="2">
    <source>
        <dbReference type="EMBL" id="CAD8332585.1"/>
    </source>
</evidence>
<reference evidence="2" key="1">
    <citation type="submission" date="2021-01" db="EMBL/GenBank/DDBJ databases">
        <authorList>
            <person name="Corre E."/>
            <person name="Pelletier E."/>
            <person name="Niang G."/>
            <person name="Scheremetjew M."/>
            <person name="Finn R."/>
            <person name="Kale V."/>
            <person name="Holt S."/>
            <person name="Cochrane G."/>
            <person name="Meng A."/>
            <person name="Brown T."/>
            <person name="Cohen L."/>
        </authorList>
    </citation>
    <scope>NUCLEOTIDE SEQUENCE</scope>
    <source>
        <strain evidence="2">CCMP3328</strain>
    </source>
</reference>
<feature type="transmembrane region" description="Helical" evidence="1">
    <location>
        <begin position="244"/>
        <end position="262"/>
    </location>
</feature>
<feature type="transmembrane region" description="Helical" evidence="1">
    <location>
        <begin position="168"/>
        <end position="190"/>
    </location>
</feature>
<dbReference type="AlphaFoldDB" id="A0A7R9WR56"/>